<feature type="binding site" evidence="12">
    <location>
        <position position="231"/>
    </location>
    <ligand>
        <name>[2Fe-2S] cluster</name>
        <dbReference type="ChEBI" id="CHEBI:190135"/>
    </ligand>
</feature>
<keyword evidence="8 12" id="KW-0408">Iron</keyword>
<evidence type="ECO:0000313" key="14">
    <source>
        <dbReference type="EMBL" id="EET62957.1"/>
    </source>
</evidence>
<keyword evidence="3 11" id="KW-0285">Flavoprotein</keyword>
<comment type="cofactor">
    <cofactor evidence="11">
        <name>FAD</name>
        <dbReference type="ChEBI" id="CHEBI:57692"/>
    </cofactor>
    <text evidence="11">Binds 1 FAD per subunit.</text>
</comment>
<keyword evidence="14" id="KW-0560">Oxidoreductase</keyword>
<evidence type="ECO:0000256" key="6">
    <source>
        <dbReference type="ARBA" id="ARBA00022827"/>
    </source>
</evidence>
<keyword evidence="9 12" id="KW-0411">Iron-sulfur</keyword>
<dbReference type="EMBL" id="ACCL02000001">
    <property type="protein sequence ID" value="EET62957.1"/>
    <property type="molecule type" value="Genomic_DNA"/>
</dbReference>
<dbReference type="Gene3D" id="2.40.30.10">
    <property type="entry name" value="Translation factors"/>
    <property type="match status" value="1"/>
</dbReference>
<dbReference type="SUPFAM" id="SSF52343">
    <property type="entry name" value="Ferredoxin reductase-like, C-terminal NADP-linked domain"/>
    <property type="match status" value="1"/>
</dbReference>
<dbReference type="InterPro" id="IPR017927">
    <property type="entry name" value="FAD-bd_FR_type"/>
</dbReference>
<gene>
    <name evidence="14" type="ORF">BRYFOR_05308</name>
</gene>
<name>C6L9L8_9FIRM</name>
<evidence type="ECO:0000256" key="11">
    <source>
        <dbReference type="PIRSR" id="PIRSR006816-1"/>
    </source>
</evidence>
<feature type="binding site" evidence="12">
    <location>
        <position position="211"/>
    </location>
    <ligand>
        <name>[2Fe-2S] cluster</name>
        <dbReference type="ChEBI" id="CHEBI:190135"/>
    </ligand>
</feature>
<keyword evidence="7" id="KW-0249">Electron transport</keyword>
<dbReference type="Pfam" id="PF10418">
    <property type="entry name" value="DHODB_Fe-S_bind"/>
    <property type="match status" value="1"/>
</dbReference>
<keyword evidence="6 11" id="KW-0274">FAD</keyword>
<dbReference type="InterPro" id="IPR017938">
    <property type="entry name" value="Riboflavin_synthase-like_b-brl"/>
</dbReference>
<dbReference type="GO" id="GO:0050660">
    <property type="term" value="F:flavin adenine dinucleotide binding"/>
    <property type="evidence" value="ECO:0007669"/>
    <property type="project" value="InterPro"/>
</dbReference>
<dbReference type="STRING" id="168384.SAMN05660368_02773"/>
<dbReference type="Proteomes" id="UP000005561">
    <property type="component" value="Unassembled WGS sequence"/>
</dbReference>
<dbReference type="AlphaFoldDB" id="C6L9L8"/>
<keyword evidence="4 12" id="KW-0001">2Fe-2S</keyword>
<dbReference type="SUPFAM" id="SSF63380">
    <property type="entry name" value="Riboflavin synthase domain-like"/>
    <property type="match status" value="1"/>
</dbReference>
<dbReference type="PROSITE" id="PS51384">
    <property type="entry name" value="FAD_FR"/>
    <property type="match status" value="1"/>
</dbReference>
<comment type="cofactor">
    <cofactor evidence="12">
        <name>[2Fe-2S] cluster</name>
        <dbReference type="ChEBI" id="CHEBI:190135"/>
    </cofactor>
    <text evidence="12">Binds 1 [2Fe-2S] cluster per subunit.</text>
</comment>
<comment type="caution">
    <text evidence="14">The sequence shown here is derived from an EMBL/GenBank/DDBJ whole genome shotgun (WGS) entry which is preliminary data.</text>
</comment>
<keyword evidence="5 12" id="KW-0479">Metal-binding</keyword>
<dbReference type="InterPro" id="IPR039261">
    <property type="entry name" value="FNR_nucleotide-bd"/>
</dbReference>
<evidence type="ECO:0000256" key="7">
    <source>
        <dbReference type="ARBA" id="ARBA00022982"/>
    </source>
</evidence>
<keyword evidence="15" id="KW-1185">Reference proteome</keyword>
<evidence type="ECO:0000256" key="10">
    <source>
        <dbReference type="ARBA" id="ARBA00034078"/>
    </source>
</evidence>
<dbReference type="Gene3D" id="2.10.240.10">
    <property type="entry name" value="Dihydroorotate dehydrogenase, electron transfer subunit"/>
    <property type="match status" value="1"/>
</dbReference>
<dbReference type="PANTHER" id="PTHR43513:SF3">
    <property type="entry name" value="DIHYDROOROTATE DEHYDROGENASE B (NAD(+)), ELECTRON TRANSFER SUBUNIT-RELATED"/>
    <property type="match status" value="1"/>
</dbReference>
<dbReference type="NCBIfam" id="NF000798">
    <property type="entry name" value="PRK00054.1-3"/>
    <property type="match status" value="1"/>
</dbReference>
<dbReference type="InterPro" id="IPR037117">
    <property type="entry name" value="Dihydroorotate_DH_ele_sf"/>
</dbReference>
<feature type="binding site" evidence="11">
    <location>
        <begin position="73"/>
        <end position="74"/>
    </location>
    <ligand>
        <name>FAD</name>
        <dbReference type="ChEBI" id="CHEBI:57692"/>
    </ligand>
</feature>
<dbReference type="PIRSF" id="PIRSF006816">
    <property type="entry name" value="Cyc3_hyd_g"/>
    <property type="match status" value="1"/>
</dbReference>
<dbReference type="Gene3D" id="3.40.50.80">
    <property type="entry name" value="Nucleotide-binding domain of ferredoxin-NADP reductase (FNR) module"/>
    <property type="match status" value="1"/>
</dbReference>
<evidence type="ECO:0000256" key="8">
    <source>
        <dbReference type="ARBA" id="ARBA00023004"/>
    </source>
</evidence>
<feature type="binding site" evidence="12">
    <location>
        <position position="216"/>
    </location>
    <ligand>
        <name>[2Fe-2S] cluster</name>
        <dbReference type="ChEBI" id="CHEBI:190135"/>
    </ligand>
</feature>
<sequence>MRERKRKMGKVMSNRALGEDFYLMRVEQKNDARMGQFYMLRSWETYPVLSRPISVYDADDESVSFLYKVVGKGTELFARLQAGDEITLDGAHGNGFPSLTDKKRIALVGGGVGIAPLYLAAKTYKKENPECSVDIYLGFSGTPVLTEEFETVCDRLTVNVGGFVTDDIDPTAYDAIVTCGPTVMMKVLYNKCVKCQASAPLYVSMENRMACGIGACLVCSCKTKNGNRKVCKDGPVFSGSEVFGIEQ</sequence>
<dbReference type="InterPro" id="IPR019480">
    <property type="entry name" value="Dihydroorotate_DH_Fe-S-bd"/>
</dbReference>
<keyword evidence="2" id="KW-0813">Transport</keyword>
<dbReference type="CDD" id="cd06218">
    <property type="entry name" value="DHOD_e_trans"/>
    <property type="match status" value="1"/>
</dbReference>
<reference evidence="14" key="1">
    <citation type="submission" date="2009-07" db="EMBL/GenBank/DDBJ databases">
        <authorList>
            <person name="Weinstock G."/>
            <person name="Sodergren E."/>
            <person name="Clifton S."/>
            <person name="Fulton L."/>
            <person name="Fulton B."/>
            <person name="Courtney L."/>
            <person name="Fronick C."/>
            <person name="Harrison M."/>
            <person name="Strong C."/>
            <person name="Farmer C."/>
            <person name="Delahaunty K."/>
            <person name="Markovic C."/>
            <person name="Hall O."/>
            <person name="Minx P."/>
            <person name="Tomlinson C."/>
            <person name="Mitreva M."/>
            <person name="Nelson J."/>
            <person name="Hou S."/>
            <person name="Wollam A."/>
            <person name="Pepin K.H."/>
            <person name="Johnson M."/>
            <person name="Bhonagiri V."/>
            <person name="Nash W.E."/>
            <person name="Warren W."/>
            <person name="Chinwalla A."/>
            <person name="Mardis E.R."/>
            <person name="Wilson R.K."/>
        </authorList>
    </citation>
    <scope>NUCLEOTIDE SEQUENCE [LARGE SCALE GENOMIC DNA]</scope>
    <source>
        <strain evidence="14">DSM 14469</strain>
    </source>
</reference>
<dbReference type="GO" id="GO:0006221">
    <property type="term" value="P:pyrimidine nucleotide biosynthetic process"/>
    <property type="evidence" value="ECO:0007669"/>
    <property type="project" value="InterPro"/>
</dbReference>
<evidence type="ECO:0000313" key="15">
    <source>
        <dbReference type="Proteomes" id="UP000005561"/>
    </source>
</evidence>
<accession>C6L9L8</accession>
<feature type="binding site" evidence="11">
    <location>
        <begin position="51"/>
        <end position="54"/>
    </location>
    <ligand>
        <name>FAD</name>
        <dbReference type="ChEBI" id="CHEBI:57692"/>
    </ligand>
</feature>
<dbReference type="GO" id="GO:0051537">
    <property type="term" value="F:2 iron, 2 sulfur cluster binding"/>
    <property type="evidence" value="ECO:0007669"/>
    <property type="project" value="UniProtKB-KW"/>
</dbReference>
<dbReference type="eggNOG" id="COG0543">
    <property type="taxonomic scope" value="Bacteria"/>
</dbReference>
<proteinExistence type="inferred from homology"/>
<comment type="cofactor">
    <cofactor evidence="10">
        <name>[2Fe-2S] cluster</name>
        <dbReference type="ChEBI" id="CHEBI:190135"/>
    </cofactor>
</comment>
<evidence type="ECO:0000259" key="13">
    <source>
        <dbReference type="PROSITE" id="PS51384"/>
    </source>
</evidence>
<dbReference type="InterPro" id="IPR050353">
    <property type="entry name" value="PyrK_electron_transfer"/>
</dbReference>
<organism evidence="14 15">
    <name type="scientific">Marvinbryantia formatexigens DSM 14469</name>
    <dbReference type="NCBI Taxonomy" id="478749"/>
    <lineage>
        <taxon>Bacteria</taxon>
        <taxon>Bacillati</taxon>
        <taxon>Bacillota</taxon>
        <taxon>Clostridia</taxon>
        <taxon>Lachnospirales</taxon>
        <taxon>Lachnospiraceae</taxon>
        <taxon>Marvinbryantia</taxon>
    </lineage>
</organism>
<dbReference type="InterPro" id="IPR012165">
    <property type="entry name" value="Cyt_c3_hydrogenase_gsu"/>
</dbReference>
<evidence type="ECO:0000256" key="9">
    <source>
        <dbReference type="ARBA" id="ARBA00023014"/>
    </source>
</evidence>
<evidence type="ECO:0000256" key="4">
    <source>
        <dbReference type="ARBA" id="ARBA00022714"/>
    </source>
</evidence>
<dbReference type="GO" id="GO:0046872">
    <property type="term" value="F:metal ion binding"/>
    <property type="evidence" value="ECO:0007669"/>
    <property type="project" value="UniProtKB-KW"/>
</dbReference>
<dbReference type="GO" id="GO:0106430">
    <property type="term" value="F:dihydroorotate dehydrogenase (quinone) activity"/>
    <property type="evidence" value="ECO:0007669"/>
    <property type="project" value="UniProtKB-EC"/>
</dbReference>
<feature type="binding site" evidence="12">
    <location>
        <position position="219"/>
    </location>
    <ligand>
        <name>[2Fe-2S] cluster</name>
        <dbReference type="ChEBI" id="CHEBI:190135"/>
    </ligand>
</feature>
<evidence type="ECO:0000256" key="5">
    <source>
        <dbReference type="ARBA" id="ARBA00022723"/>
    </source>
</evidence>
<evidence type="ECO:0000256" key="12">
    <source>
        <dbReference type="PIRSR" id="PIRSR006816-2"/>
    </source>
</evidence>
<protein>
    <submittedName>
        <fullName evidence="14">Dihydroorotate dehydrogenase, electron transfer subunit</fullName>
        <ecNumber evidence="14">1.3.5.2</ecNumber>
    </submittedName>
</protein>
<dbReference type="PANTHER" id="PTHR43513">
    <property type="entry name" value="DIHYDROOROTATE DEHYDROGENASE B (NAD(+)), ELECTRON TRANSFER SUBUNIT"/>
    <property type="match status" value="1"/>
</dbReference>
<comment type="similarity">
    <text evidence="1">Belongs to the PyrK family.</text>
</comment>
<feature type="domain" description="FAD-binding FR-type" evidence="13">
    <location>
        <begin position="4"/>
        <end position="98"/>
    </location>
</feature>
<evidence type="ECO:0000256" key="2">
    <source>
        <dbReference type="ARBA" id="ARBA00022448"/>
    </source>
</evidence>
<evidence type="ECO:0000256" key="3">
    <source>
        <dbReference type="ARBA" id="ARBA00022630"/>
    </source>
</evidence>
<evidence type="ECO:0000256" key="1">
    <source>
        <dbReference type="ARBA" id="ARBA00006422"/>
    </source>
</evidence>
<dbReference type="EC" id="1.3.5.2" evidence="14"/>